<dbReference type="PANTHER" id="PTHR43434:SF1">
    <property type="entry name" value="PHOSPHOGLYCOLATE PHOSPHATASE"/>
    <property type="match status" value="1"/>
</dbReference>
<evidence type="ECO:0000313" key="1">
    <source>
        <dbReference type="EMBL" id="MBS3059669.1"/>
    </source>
</evidence>
<dbReference type="InterPro" id="IPR036412">
    <property type="entry name" value="HAD-like_sf"/>
</dbReference>
<sequence>MQAKAVIFDYHGTLVDPWKRYLESFSQAMKKCCNSAVTDREFIKEQRRAGTPTHKILESILKKSGFPQSSELIEEINNYRRTLVSSPDFFRENPDTLIESAKETLQKMKKQGAKLFLVSLIPLLDHSEERKIKKLIHNQLVAYELEKEFSEVFIEITPYGKKFGNVKLNAFKKINEKNGFSSNECVVVGDSEIELNAGKTLGMKTVGVLTGMSSRERLEKLKVDRIIGSVAELELF</sequence>
<dbReference type="InterPro" id="IPR041492">
    <property type="entry name" value="HAD_2"/>
</dbReference>
<dbReference type="EMBL" id="JAGVWF010000065">
    <property type="protein sequence ID" value="MBS3059669.1"/>
    <property type="molecule type" value="Genomic_DNA"/>
</dbReference>
<reference evidence="1" key="2">
    <citation type="submission" date="2021-05" db="EMBL/GenBank/DDBJ databases">
        <title>Protein family content uncovers lineage relationships and bacterial pathway maintenance mechanisms in DPANN archaea.</title>
        <authorList>
            <person name="Castelle C.J."/>
            <person name="Meheust R."/>
            <person name="Jaffe A.L."/>
            <person name="Seitz K."/>
            <person name="Gong X."/>
            <person name="Baker B.J."/>
            <person name="Banfield J.F."/>
        </authorList>
    </citation>
    <scope>NUCLEOTIDE SEQUENCE</scope>
    <source>
        <strain evidence="1">RIFCSPHIGHO2_01_FULL_GW2011_AR10_43_9</strain>
    </source>
</reference>
<keyword evidence="1" id="KW-0378">Hydrolase</keyword>
<dbReference type="SUPFAM" id="SSF56784">
    <property type="entry name" value="HAD-like"/>
    <property type="match status" value="1"/>
</dbReference>
<reference evidence="1" key="1">
    <citation type="submission" date="2021-03" db="EMBL/GenBank/DDBJ databases">
        <authorList>
            <person name="Jaffe A."/>
        </authorList>
    </citation>
    <scope>NUCLEOTIDE SEQUENCE</scope>
    <source>
        <strain evidence="1">RIFCSPHIGHO2_01_FULL_GW2011_AR10_43_9</strain>
    </source>
</reference>
<dbReference type="Pfam" id="PF13419">
    <property type="entry name" value="HAD_2"/>
    <property type="match status" value="1"/>
</dbReference>
<dbReference type="Gene3D" id="3.40.50.1000">
    <property type="entry name" value="HAD superfamily/HAD-like"/>
    <property type="match status" value="1"/>
</dbReference>
<organism evidence="1 2">
    <name type="scientific">Candidatus Iainarchaeum sp</name>
    <dbReference type="NCBI Taxonomy" id="3101447"/>
    <lineage>
        <taxon>Archaea</taxon>
        <taxon>Candidatus Iainarchaeota</taxon>
        <taxon>Candidatus Iainarchaeia</taxon>
        <taxon>Candidatus Iainarchaeales</taxon>
        <taxon>Candidatus Iainarchaeaceae</taxon>
        <taxon>Candidatus Iainarchaeum</taxon>
    </lineage>
</organism>
<dbReference type="InterPro" id="IPR023214">
    <property type="entry name" value="HAD_sf"/>
</dbReference>
<dbReference type="GO" id="GO:0008967">
    <property type="term" value="F:phosphoglycolate phosphatase activity"/>
    <property type="evidence" value="ECO:0007669"/>
    <property type="project" value="TreeGrafter"/>
</dbReference>
<comment type="caution">
    <text evidence="1">The sequence shown here is derived from an EMBL/GenBank/DDBJ whole genome shotgun (WGS) entry which is preliminary data.</text>
</comment>
<dbReference type="GO" id="GO:0005829">
    <property type="term" value="C:cytosol"/>
    <property type="evidence" value="ECO:0007669"/>
    <property type="project" value="TreeGrafter"/>
</dbReference>
<proteinExistence type="predicted"/>
<protein>
    <submittedName>
        <fullName evidence="1">HAD family hydrolase</fullName>
    </submittedName>
</protein>
<name>A0A8T4L2D5_9ARCH</name>
<dbReference type="Gene3D" id="1.10.150.240">
    <property type="entry name" value="Putative phosphatase, domain 2"/>
    <property type="match status" value="1"/>
</dbReference>
<dbReference type="PANTHER" id="PTHR43434">
    <property type="entry name" value="PHOSPHOGLYCOLATE PHOSPHATASE"/>
    <property type="match status" value="1"/>
</dbReference>
<dbReference type="InterPro" id="IPR023198">
    <property type="entry name" value="PGP-like_dom2"/>
</dbReference>
<accession>A0A8T4L2D5</accession>
<evidence type="ECO:0000313" key="2">
    <source>
        <dbReference type="Proteomes" id="UP000683213"/>
    </source>
</evidence>
<gene>
    <name evidence="1" type="ORF">J4224_04565</name>
</gene>
<dbReference type="GO" id="GO:0006281">
    <property type="term" value="P:DNA repair"/>
    <property type="evidence" value="ECO:0007669"/>
    <property type="project" value="TreeGrafter"/>
</dbReference>
<dbReference type="Proteomes" id="UP000683213">
    <property type="component" value="Unassembled WGS sequence"/>
</dbReference>
<dbReference type="InterPro" id="IPR050155">
    <property type="entry name" value="HAD-like_hydrolase_sf"/>
</dbReference>
<dbReference type="AlphaFoldDB" id="A0A8T4L2D5"/>